<dbReference type="PROSITE" id="PS50850">
    <property type="entry name" value="MFS"/>
    <property type="match status" value="1"/>
</dbReference>
<evidence type="ECO:0000256" key="8">
    <source>
        <dbReference type="ARBA" id="ARBA00052140"/>
    </source>
</evidence>
<feature type="transmembrane region" description="Helical" evidence="14">
    <location>
        <begin position="210"/>
        <end position="231"/>
    </location>
</feature>
<dbReference type="NCBIfam" id="TIGR00879">
    <property type="entry name" value="SP"/>
    <property type="match status" value="1"/>
</dbReference>
<evidence type="ECO:0000256" key="12">
    <source>
        <dbReference type="ARBA" id="ARBA00080242"/>
    </source>
</evidence>
<dbReference type="FunFam" id="1.20.1250.20:FF:000055">
    <property type="entry name" value="Facilitated trehalose transporter Tret1-2 homolog"/>
    <property type="match status" value="1"/>
</dbReference>
<comment type="similarity">
    <text evidence="13">Belongs to the major facilitator superfamily. Sugar transporter (TC 2.A.1.1) family.</text>
</comment>
<evidence type="ECO:0000313" key="16">
    <source>
        <dbReference type="EMBL" id="CAB3266213.1"/>
    </source>
</evidence>
<keyword evidence="13" id="KW-0813">Transport</keyword>
<keyword evidence="7" id="KW-0325">Glycoprotein</keyword>
<dbReference type="GO" id="GO:0051119">
    <property type="term" value="F:sugar transmembrane transporter activity"/>
    <property type="evidence" value="ECO:0007669"/>
    <property type="project" value="InterPro"/>
</dbReference>
<keyword evidence="3" id="KW-1003">Cell membrane</keyword>
<name>A0A6F9DT73_9ASCI</name>
<dbReference type="PANTHER" id="PTHR48021:SF1">
    <property type="entry name" value="GH07001P-RELATED"/>
    <property type="match status" value="1"/>
</dbReference>
<comment type="catalytic activity">
    <reaction evidence="8">
        <text>alpha,alpha-trehalose(in) = alpha,alpha-trehalose(out)</text>
        <dbReference type="Rhea" id="RHEA:17629"/>
        <dbReference type="ChEBI" id="CHEBI:16551"/>
    </reaction>
</comment>
<organism evidence="16">
    <name type="scientific">Phallusia mammillata</name>
    <dbReference type="NCBI Taxonomy" id="59560"/>
    <lineage>
        <taxon>Eukaryota</taxon>
        <taxon>Metazoa</taxon>
        <taxon>Chordata</taxon>
        <taxon>Tunicata</taxon>
        <taxon>Ascidiacea</taxon>
        <taxon>Phlebobranchia</taxon>
        <taxon>Ascidiidae</taxon>
        <taxon>Phallusia</taxon>
    </lineage>
</organism>
<dbReference type="GO" id="GO:0033300">
    <property type="term" value="F:dehydroascorbic acid transmembrane transporter activity"/>
    <property type="evidence" value="ECO:0007669"/>
    <property type="project" value="UniProtKB-ARBA"/>
</dbReference>
<evidence type="ECO:0000256" key="3">
    <source>
        <dbReference type="ARBA" id="ARBA00022475"/>
    </source>
</evidence>
<feature type="transmembrane region" description="Helical" evidence="14">
    <location>
        <begin position="333"/>
        <end position="354"/>
    </location>
</feature>
<dbReference type="PANTHER" id="PTHR48021">
    <property type="match status" value="1"/>
</dbReference>
<dbReference type="Pfam" id="PF00083">
    <property type="entry name" value="Sugar_tr"/>
    <property type="match status" value="1"/>
</dbReference>
<feature type="transmembrane region" description="Helical" evidence="14">
    <location>
        <begin position="361"/>
        <end position="382"/>
    </location>
</feature>
<dbReference type="GO" id="GO:0005886">
    <property type="term" value="C:plasma membrane"/>
    <property type="evidence" value="ECO:0007669"/>
    <property type="project" value="UniProtKB-SubCell"/>
</dbReference>
<feature type="transmembrane region" description="Helical" evidence="14">
    <location>
        <begin position="6"/>
        <end position="22"/>
    </location>
</feature>
<dbReference type="InterPro" id="IPR020846">
    <property type="entry name" value="MFS_dom"/>
</dbReference>
<evidence type="ECO:0000259" key="15">
    <source>
        <dbReference type="PROSITE" id="PS50850"/>
    </source>
</evidence>
<evidence type="ECO:0000256" key="1">
    <source>
        <dbReference type="ARBA" id="ARBA00001787"/>
    </source>
</evidence>
<feature type="transmembrane region" description="Helical" evidence="14">
    <location>
        <begin position="153"/>
        <end position="173"/>
    </location>
</feature>
<keyword evidence="6 14" id="KW-0472">Membrane</keyword>
<feature type="transmembrane region" description="Helical" evidence="14">
    <location>
        <begin position="127"/>
        <end position="147"/>
    </location>
</feature>
<protein>
    <recommendedName>
        <fullName evidence="10">Solute carrier family 2, facilitated glucose transporter member 8</fullName>
    </recommendedName>
    <alternativeName>
        <fullName evidence="11">Glucose transporter type 8</fullName>
    </alternativeName>
    <alternativeName>
        <fullName evidence="12">Glucose transporter type X1</fullName>
    </alternativeName>
</protein>
<evidence type="ECO:0000256" key="2">
    <source>
        <dbReference type="ARBA" id="ARBA00004651"/>
    </source>
</evidence>
<evidence type="ECO:0000256" key="10">
    <source>
        <dbReference type="ARBA" id="ARBA00067382"/>
    </source>
</evidence>
<feature type="transmembrane region" description="Helical" evidence="14">
    <location>
        <begin position="54"/>
        <end position="79"/>
    </location>
</feature>
<evidence type="ECO:0000256" key="11">
    <source>
        <dbReference type="ARBA" id="ARBA00077395"/>
    </source>
</evidence>
<dbReference type="Gene3D" id="1.20.1250.20">
    <property type="entry name" value="MFS general substrate transporter like domains"/>
    <property type="match status" value="1"/>
</dbReference>
<feature type="transmembrane region" description="Helical" evidence="14">
    <location>
        <begin position="394"/>
        <end position="419"/>
    </location>
</feature>
<keyword evidence="16" id="KW-0762">Sugar transport</keyword>
<sequence>MFDFSVLYFIIVECLVHFHFVWKSMDKPLITEDSEGTHLLRPTIIRRQGSNLHLYLSSCGMLLGAVCTGLMLGISSPLIPGIEDDTTASAISIGKREASWIGSLLTLGGIVGGLMAGVMIQSLGRKPTAILTGLPYIGGLLLMSYATNVWMLYAGRFITGIAMSITTLVVPTYISEISTQSLRGLLCSGNQLGITVGVFIAYGFGGIFTWRWLSLAVAFFPLAFTICCLFLPETPRFLLLKNKPEEGAKTLQKLRGKTADVSEELYDLQETIEFSSESEASWKEIVITPSLRIPLLLSLAIMFFQQFSGINSITFYSKNIFQDAGFNSQSQLLMALLLTAGIQIVFTVIACALVDRLGRKVLLSVSGIFMAISIAAFGAYFVVMDDGRKGEFSWLALSSLIVYIATFSLGLGPVPWIIMAELLPLRARGKCGGLVTAFNLLCAFIVTSEFYDLQNAITTQGTFWLFSGVCLLSVFFTVCLLPETKGRSLEDIERHFGRRDSHYPNYSSLDETA</sequence>
<comment type="function">
    <text evidence="9">Insulin-regulated facilitative hexose transporter that mediates the transport of glucose and fructose. Facilitates hepatic influx of dietary trehalose, which in turn inhibits glucose and fructose influx triggering a starvation signal and hepatic autophagy through activation of AMPK and ULK1. Also able to mediate the transport of dehydroascorbate.</text>
</comment>
<dbReference type="InterPro" id="IPR036259">
    <property type="entry name" value="MFS_trans_sf"/>
</dbReference>
<evidence type="ECO:0000256" key="7">
    <source>
        <dbReference type="ARBA" id="ARBA00023180"/>
    </source>
</evidence>
<feature type="transmembrane region" description="Helical" evidence="14">
    <location>
        <begin position="185"/>
        <end position="204"/>
    </location>
</feature>
<proteinExistence type="evidence at transcript level"/>
<keyword evidence="5 14" id="KW-1133">Transmembrane helix</keyword>
<dbReference type="AlphaFoldDB" id="A0A6F9DT73"/>
<reference evidence="16" key="1">
    <citation type="submission" date="2020-04" db="EMBL/GenBank/DDBJ databases">
        <authorList>
            <person name="Neveu A P."/>
        </authorList>
    </citation>
    <scope>NUCLEOTIDE SEQUENCE</scope>
    <source>
        <tissue evidence="16">Whole embryo</tissue>
    </source>
</reference>
<comment type="catalytic activity">
    <reaction evidence="1">
        <text>L-dehydroascorbate(out) = L-dehydroascorbate(in)</text>
        <dbReference type="Rhea" id="RHEA:60380"/>
        <dbReference type="ChEBI" id="CHEBI:58539"/>
    </reaction>
</comment>
<dbReference type="SUPFAM" id="SSF103473">
    <property type="entry name" value="MFS general substrate transporter"/>
    <property type="match status" value="1"/>
</dbReference>
<gene>
    <name evidence="16" type="primary">Slc2a8-002</name>
</gene>
<evidence type="ECO:0000256" key="4">
    <source>
        <dbReference type="ARBA" id="ARBA00022692"/>
    </source>
</evidence>
<dbReference type="InterPro" id="IPR005828">
    <property type="entry name" value="MFS_sugar_transport-like"/>
</dbReference>
<feature type="transmembrane region" description="Helical" evidence="14">
    <location>
        <begin position="431"/>
        <end position="451"/>
    </location>
</feature>
<accession>A0A6F9DT73</accession>
<dbReference type="PRINTS" id="PR00171">
    <property type="entry name" value="SUGRTRNSPORT"/>
</dbReference>
<feature type="domain" description="Major facilitator superfamily (MFS) profile" evidence="15">
    <location>
        <begin position="53"/>
        <end position="485"/>
    </location>
</feature>
<evidence type="ECO:0000256" key="6">
    <source>
        <dbReference type="ARBA" id="ARBA00023136"/>
    </source>
</evidence>
<dbReference type="InterPro" id="IPR050549">
    <property type="entry name" value="MFS_Trehalose_Transporter"/>
</dbReference>
<evidence type="ECO:0000256" key="5">
    <source>
        <dbReference type="ARBA" id="ARBA00022989"/>
    </source>
</evidence>
<feature type="transmembrane region" description="Helical" evidence="14">
    <location>
        <begin position="463"/>
        <end position="481"/>
    </location>
</feature>
<evidence type="ECO:0000256" key="14">
    <source>
        <dbReference type="SAM" id="Phobius"/>
    </source>
</evidence>
<dbReference type="InterPro" id="IPR044775">
    <property type="entry name" value="MFS_ERD6/Tret1-like"/>
</dbReference>
<dbReference type="InterPro" id="IPR003663">
    <property type="entry name" value="Sugar/inositol_transpt"/>
</dbReference>
<evidence type="ECO:0000256" key="9">
    <source>
        <dbReference type="ARBA" id="ARBA00059062"/>
    </source>
</evidence>
<evidence type="ECO:0000256" key="13">
    <source>
        <dbReference type="RuleBase" id="RU003346"/>
    </source>
</evidence>
<dbReference type="CDD" id="cd17358">
    <property type="entry name" value="MFS_GLUT6_8_Class3_like"/>
    <property type="match status" value="1"/>
</dbReference>
<feature type="transmembrane region" description="Helical" evidence="14">
    <location>
        <begin position="99"/>
        <end position="120"/>
    </location>
</feature>
<dbReference type="EMBL" id="LR790351">
    <property type="protein sequence ID" value="CAB3266213.1"/>
    <property type="molecule type" value="mRNA"/>
</dbReference>
<feature type="transmembrane region" description="Helical" evidence="14">
    <location>
        <begin position="293"/>
        <end position="313"/>
    </location>
</feature>
<comment type="subcellular location">
    <subcellularLocation>
        <location evidence="2">Cell membrane</location>
        <topology evidence="2">Multi-pass membrane protein</topology>
    </subcellularLocation>
</comment>
<keyword evidence="4 14" id="KW-0812">Transmembrane</keyword>